<organism evidence="2">
    <name type="scientific">Burkholderia stagnalis</name>
    <dbReference type="NCBI Taxonomy" id="1503054"/>
    <lineage>
        <taxon>Bacteria</taxon>
        <taxon>Pseudomonadati</taxon>
        <taxon>Pseudomonadota</taxon>
        <taxon>Betaproteobacteria</taxon>
        <taxon>Burkholderiales</taxon>
        <taxon>Burkholderiaceae</taxon>
        <taxon>Burkholderia</taxon>
        <taxon>Burkholderia cepacia complex</taxon>
    </lineage>
</organism>
<name>A0A118PYK2_9BURK</name>
<dbReference type="Proteomes" id="UP000068603">
    <property type="component" value="Unassembled WGS sequence"/>
</dbReference>
<evidence type="ECO:0000313" key="3">
    <source>
        <dbReference type="EMBL" id="RQY99743.1"/>
    </source>
</evidence>
<dbReference type="InterPro" id="IPR037401">
    <property type="entry name" value="SnoaL-like"/>
</dbReference>
<dbReference type="AlphaFoldDB" id="A0A118PYK2"/>
<dbReference type="EMBL" id="LPHB01000056">
    <property type="protein sequence ID" value="KWA58771.1"/>
    <property type="molecule type" value="Genomic_DNA"/>
</dbReference>
<accession>A0A118PYK2</accession>
<evidence type="ECO:0000313" key="5">
    <source>
        <dbReference type="Proteomes" id="UP000281098"/>
    </source>
</evidence>
<comment type="caution">
    <text evidence="2">The sequence shown here is derived from an EMBL/GenBank/DDBJ whole genome shotgun (WGS) entry which is preliminary data.</text>
</comment>
<dbReference type="Proteomes" id="UP000281098">
    <property type="component" value="Unassembled WGS sequence"/>
</dbReference>
<sequence length="139" mass="15177">MNCSEIAEAFFDRYRRHDIDGMLALCAEHATIDYVPLDAAGPAAVQGKAIWASLIDAFPDLSNEITALHPDSAGRHVTVEVTIGGTQARDFLGIANRGHAFSLKHAFIFEFDAAGRIARIRAYWDNARLFDDLGGTTRG</sequence>
<dbReference type="InterPro" id="IPR032710">
    <property type="entry name" value="NTF2-like_dom_sf"/>
</dbReference>
<keyword evidence="5" id="KW-1185">Reference proteome</keyword>
<evidence type="ECO:0000313" key="2">
    <source>
        <dbReference type="EMBL" id="KWA58771.1"/>
    </source>
</evidence>
<proteinExistence type="predicted"/>
<evidence type="ECO:0000313" key="4">
    <source>
        <dbReference type="Proteomes" id="UP000068603"/>
    </source>
</evidence>
<dbReference type="SUPFAM" id="SSF54427">
    <property type="entry name" value="NTF2-like"/>
    <property type="match status" value="1"/>
</dbReference>
<evidence type="ECO:0000259" key="1">
    <source>
        <dbReference type="Pfam" id="PF12680"/>
    </source>
</evidence>
<dbReference type="EMBL" id="QTPM01000001">
    <property type="protein sequence ID" value="RQY99743.1"/>
    <property type="molecule type" value="Genomic_DNA"/>
</dbReference>
<dbReference type="Gene3D" id="3.10.450.50">
    <property type="match status" value="1"/>
</dbReference>
<gene>
    <name evidence="3" type="ORF">DF017_00765</name>
    <name evidence="2" type="ORF">WT44_21680</name>
</gene>
<feature type="domain" description="SnoaL-like" evidence="1">
    <location>
        <begin position="7"/>
        <end position="120"/>
    </location>
</feature>
<dbReference type="Pfam" id="PF12680">
    <property type="entry name" value="SnoaL_2"/>
    <property type="match status" value="1"/>
</dbReference>
<dbReference type="RefSeq" id="WP_059910351.1">
    <property type="nucleotide sequence ID" value="NZ_JAXKSJ010000002.1"/>
</dbReference>
<protein>
    <submittedName>
        <fullName evidence="3">Nuclear transport factor 2 family protein</fullName>
    </submittedName>
</protein>
<reference evidence="2 4" key="1">
    <citation type="submission" date="2015-11" db="EMBL/GenBank/DDBJ databases">
        <title>Expanding the genomic diversity of Burkholderia species for the development of highly accurate diagnostics.</title>
        <authorList>
            <person name="Sahl J."/>
            <person name="Keim P."/>
            <person name="Wagner D."/>
        </authorList>
    </citation>
    <scope>NUCLEOTIDE SEQUENCE [LARGE SCALE GENOMIC DNA]</scope>
    <source>
        <strain evidence="2 4">MSMB1960WGS</strain>
    </source>
</reference>
<reference evidence="3 5" key="2">
    <citation type="submission" date="2018-08" db="EMBL/GenBank/DDBJ databases">
        <title>Comparative analysis of Burkholderia isolates from Puerto Rico.</title>
        <authorList>
            <person name="Hall C."/>
            <person name="Sahl J."/>
            <person name="Wagner D."/>
        </authorList>
    </citation>
    <scope>NUCLEOTIDE SEQUENCE [LARGE SCALE GENOMIC DNA]</scope>
    <source>
        <strain evidence="3 5">Bp8966</strain>
    </source>
</reference>